<feature type="compositionally biased region" description="Basic residues" evidence="1">
    <location>
        <begin position="1"/>
        <end position="12"/>
    </location>
</feature>
<sequence>MRATKSKARKKEKGVSQDLPGKGQVNIDRGPSKPTMSKAQIMRLRAEYGKRVAALGRAKYGPSPSSSTSLPTPIPQPPTLAGPLSEDGKCPRMSTGGPIHIARRRAAEKAKLEGQSGCNGETSKSK</sequence>
<keyword evidence="3" id="KW-1185">Reference proteome</keyword>
<comment type="caution">
    <text evidence="2">The sequence shown here is derived from an EMBL/GenBank/DDBJ whole genome shotgun (WGS) entry which is preliminary data.</text>
</comment>
<evidence type="ECO:0000313" key="3">
    <source>
        <dbReference type="Proteomes" id="UP000290288"/>
    </source>
</evidence>
<dbReference type="EMBL" id="SDEE01001257">
    <property type="protein sequence ID" value="RXW12400.1"/>
    <property type="molecule type" value="Genomic_DNA"/>
</dbReference>
<dbReference type="Proteomes" id="UP000290288">
    <property type="component" value="Unassembled WGS sequence"/>
</dbReference>
<gene>
    <name evidence="2" type="ORF">EST38_g13454</name>
</gene>
<accession>A0A4Q2CZR6</accession>
<proteinExistence type="predicted"/>
<feature type="region of interest" description="Disordered" evidence="1">
    <location>
        <begin position="57"/>
        <end position="126"/>
    </location>
</feature>
<evidence type="ECO:0000256" key="1">
    <source>
        <dbReference type="SAM" id="MobiDB-lite"/>
    </source>
</evidence>
<evidence type="ECO:0000313" key="2">
    <source>
        <dbReference type="EMBL" id="RXW12400.1"/>
    </source>
</evidence>
<organism evidence="2 3">
    <name type="scientific">Candolleomyces aberdarensis</name>
    <dbReference type="NCBI Taxonomy" id="2316362"/>
    <lineage>
        <taxon>Eukaryota</taxon>
        <taxon>Fungi</taxon>
        <taxon>Dikarya</taxon>
        <taxon>Basidiomycota</taxon>
        <taxon>Agaricomycotina</taxon>
        <taxon>Agaricomycetes</taxon>
        <taxon>Agaricomycetidae</taxon>
        <taxon>Agaricales</taxon>
        <taxon>Agaricineae</taxon>
        <taxon>Psathyrellaceae</taxon>
        <taxon>Candolleomyces</taxon>
    </lineage>
</organism>
<feature type="region of interest" description="Disordered" evidence="1">
    <location>
        <begin position="1"/>
        <end position="37"/>
    </location>
</feature>
<dbReference type="AlphaFoldDB" id="A0A4Q2CZR6"/>
<protein>
    <submittedName>
        <fullName evidence="2">Uncharacterized protein</fullName>
    </submittedName>
</protein>
<reference evidence="2 3" key="1">
    <citation type="submission" date="2019-01" db="EMBL/GenBank/DDBJ databases">
        <title>Draft genome sequence of Psathyrella aberdarensis IHI B618.</title>
        <authorList>
            <person name="Buettner E."/>
            <person name="Kellner H."/>
        </authorList>
    </citation>
    <scope>NUCLEOTIDE SEQUENCE [LARGE SCALE GENOMIC DNA]</scope>
    <source>
        <strain evidence="2 3">IHI B618</strain>
    </source>
</reference>
<name>A0A4Q2CZR6_9AGAR</name>
<feature type="compositionally biased region" description="Low complexity" evidence="1">
    <location>
        <begin position="62"/>
        <end position="71"/>
    </location>
</feature>
<feature type="compositionally biased region" description="Polar residues" evidence="1">
    <location>
        <begin position="116"/>
        <end position="126"/>
    </location>
</feature>